<keyword evidence="8" id="KW-1185">Reference proteome</keyword>
<dbReference type="InterPro" id="IPR050833">
    <property type="entry name" value="Poly_Biosynth_Transport"/>
</dbReference>
<dbReference type="Pfam" id="PF01943">
    <property type="entry name" value="Polysacc_synt"/>
    <property type="match status" value="1"/>
</dbReference>
<dbReference type="PANTHER" id="PTHR30250">
    <property type="entry name" value="PST FAMILY PREDICTED COLANIC ACID TRANSPORTER"/>
    <property type="match status" value="1"/>
</dbReference>
<protein>
    <submittedName>
        <fullName evidence="7">Membrane protein involved in the export of O-antigen and teichoic acid</fullName>
    </submittedName>
</protein>
<accession>A0A1I7MYT0</accession>
<feature type="transmembrane region" description="Helical" evidence="6">
    <location>
        <begin position="458"/>
        <end position="483"/>
    </location>
</feature>
<keyword evidence="2" id="KW-1003">Cell membrane</keyword>
<feature type="transmembrane region" description="Helical" evidence="6">
    <location>
        <begin position="12"/>
        <end position="34"/>
    </location>
</feature>
<evidence type="ECO:0000256" key="1">
    <source>
        <dbReference type="ARBA" id="ARBA00004651"/>
    </source>
</evidence>
<feature type="transmembrane region" description="Helical" evidence="6">
    <location>
        <begin position="182"/>
        <end position="201"/>
    </location>
</feature>
<sequence>MGIVRRQSIQSTVFIYAGFAIGACNVLVLFTHFLSPEQFGLIQLMVNAAALMAALATLGTVPVVNKFFPFYQDYLKPHKNDLPLLVISICLLGFGLFVLAGWLGKSLIIRKFSGNSALFVQYYCWLFPMVFFMLFFALLESFAWGLRKTVLTNVLRETVVRLYGTLLIVLVALHGISVDAFIKLYSGLFAIPVIVVLVVLIRSGQFHLYVGISSVTRRLWKRMLTFSLYVFSSSVFNVFAKTVEIFFISSINGLAQTGVYSIADYIIRVMEVPQRGMASVTTPLLAVHWKNKDYQEIEKLYQKSSATLLIAGLAILGLICTDLPDIQHFLPEKYRGITWVVWILGAGKLMDLGTGVNNQVIQTSHFWKFDFYTNIFFTVVSIVLNYFLVHRFGMIGAAITAALSLTLFNLMRCVFIYLRFRMQPFRWATAGIVLSGIAAFAIAKSIPLPFGNDPQNKVLIYLIDAATRGIVYIGLFGGAVLYFRFSEDVNQLAEKWKHILYQYGQKLMQTLFK</sequence>
<feature type="transmembrane region" description="Helical" evidence="6">
    <location>
        <begin position="300"/>
        <end position="319"/>
    </location>
</feature>
<name>A0A1I7MYT0_9BACT</name>
<reference evidence="8" key="1">
    <citation type="submission" date="2016-10" db="EMBL/GenBank/DDBJ databases">
        <authorList>
            <person name="Varghese N."/>
            <person name="Submissions S."/>
        </authorList>
    </citation>
    <scope>NUCLEOTIDE SEQUENCE [LARGE SCALE GENOMIC DNA]</scope>
    <source>
        <strain evidence="8">DSM 14807</strain>
    </source>
</reference>
<evidence type="ECO:0000256" key="6">
    <source>
        <dbReference type="SAM" id="Phobius"/>
    </source>
</evidence>
<feature type="transmembrane region" description="Helical" evidence="6">
    <location>
        <begin position="369"/>
        <end position="388"/>
    </location>
</feature>
<dbReference type="PANTHER" id="PTHR30250:SF11">
    <property type="entry name" value="O-ANTIGEN TRANSPORTER-RELATED"/>
    <property type="match status" value="1"/>
</dbReference>
<dbReference type="EMBL" id="FPCJ01000001">
    <property type="protein sequence ID" value="SFV27528.1"/>
    <property type="molecule type" value="Genomic_DNA"/>
</dbReference>
<dbReference type="OrthoDB" id="88014at2"/>
<evidence type="ECO:0000256" key="2">
    <source>
        <dbReference type="ARBA" id="ARBA00022475"/>
    </source>
</evidence>
<dbReference type="Proteomes" id="UP000199537">
    <property type="component" value="Unassembled WGS sequence"/>
</dbReference>
<feature type="transmembrane region" description="Helical" evidence="6">
    <location>
        <begin position="425"/>
        <end position="446"/>
    </location>
</feature>
<evidence type="ECO:0000313" key="8">
    <source>
        <dbReference type="Proteomes" id="UP000199537"/>
    </source>
</evidence>
<feature type="transmembrane region" description="Helical" evidence="6">
    <location>
        <begin position="394"/>
        <end position="418"/>
    </location>
</feature>
<evidence type="ECO:0000256" key="5">
    <source>
        <dbReference type="ARBA" id="ARBA00023136"/>
    </source>
</evidence>
<dbReference type="STRING" id="1393122.SAMN05660895_0131"/>
<feature type="transmembrane region" description="Helical" evidence="6">
    <location>
        <begin position="82"/>
        <end position="103"/>
    </location>
</feature>
<gene>
    <name evidence="7" type="ORF">SAMN05660895_0131</name>
</gene>
<proteinExistence type="predicted"/>
<keyword evidence="3 6" id="KW-0812">Transmembrane</keyword>
<organism evidence="7 8">
    <name type="scientific">Thermoflavifilum thermophilum</name>
    <dbReference type="NCBI Taxonomy" id="1393122"/>
    <lineage>
        <taxon>Bacteria</taxon>
        <taxon>Pseudomonadati</taxon>
        <taxon>Bacteroidota</taxon>
        <taxon>Chitinophagia</taxon>
        <taxon>Chitinophagales</taxon>
        <taxon>Chitinophagaceae</taxon>
        <taxon>Thermoflavifilum</taxon>
    </lineage>
</organism>
<dbReference type="RefSeq" id="WP_092456288.1">
    <property type="nucleotide sequence ID" value="NZ_FPCJ01000001.1"/>
</dbReference>
<dbReference type="PROSITE" id="PS51257">
    <property type="entry name" value="PROKAR_LIPOPROTEIN"/>
    <property type="match status" value="1"/>
</dbReference>
<feature type="transmembrane region" description="Helical" evidence="6">
    <location>
        <begin position="339"/>
        <end position="357"/>
    </location>
</feature>
<evidence type="ECO:0000256" key="4">
    <source>
        <dbReference type="ARBA" id="ARBA00022989"/>
    </source>
</evidence>
<feature type="transmembrane region" description="Helical" evidence="6">
    <location>
        <begin position="222"/>
        <end position="239"/>
    </location>
</feature>
<keyword evidence="5 6" id="KW-0472">Membrane</keyword>
<evidence type="ECO:0000256" key="3">
    <source>
        <dbReference type="ARBA" id="ARBA00022692"/>
    </source>
</evidence>
<dbReference type="InterPro" id="IPR002797">
    <property type="entry name" value="Polysacc_synth"/>
</dbReference>
<feature type="transmembrane region" description="Helical" evidence="6">
    <location>
        <begin position="123"/>
        <end position="146"/>
    </location>
</feature>
<comment type="subcellular location">
    <subcellularLocation>
        <location evidence="1">Cell membrane</location>
        <topology evidence="1">Multi-pass membrane protein</topology>
    </subcellularLocation>
</comment>
<feature type="transmembrane region" description="Helical" evidence="6">
    <location>
        <begin position="245"/>
        <end position="267"/>
    </location>
</feature>
<feature type="transmembrane region" description="Helical" evidence="6">
    <location>
        <begin position="40"/>
        <end position="61"/>
    </location>
</feature>
<dbReference type="AlphaFoldDB" id="A0A1I7MYT0"/>
<dbReference type="GO" id="GO:0005886">
    <property type="term" value="C:plasma membrane"/>
    <property type="evidence" value="ECO:0007669"/>
    <property type="project" value="UniProtKB-SubCell"/>
</dbReference>
<keyword evidence="4 6" id="KW-1133">Transmembrane helix</keyword>
<feature type="transmembrane region" description="Helical" evidence="6">
    <location>
        <begin position="158"/>
        <end position="176"/>
    </location>
</feature>
<evidence type="ECO:0000313" key="7">
    <source>
        <dbReference type="EMBL" id="SFV27528.1"/>
    </source>
</evidence>